<dbReference type="Proteomes" id="UP000249808">
    <property type="component" value="Unassembled WGS sequence"/>
</dbReference>
<reference evidence="2 3" key="1">
    <citation type="journal article" date="2018" name="Front. Microbiol.">
        <title>Description and Comparative Genomics of Macrococcus caseolyticus subsp. hominis subsp. nov., Macrococcus goetzii sp. nov., Macrococcus epidermidis sp. nov., and Macrococcus bohemicus sp. nov., Novel Macrococci From Human Clinical Material With Virulence Potential and Suspected Uptake of Foreign DNA by Natural Transformation.</title>
        <authorList>
            <person name="Maslanova I."/>
            <person name="Wertheimer Z."/>
            <person name="Sedlacek I."/>
            <person name="Svec P."/>
            <person name="Indrakova A."/>
            <person name="Kovarovic V."/>
            <person name="Schumann P."/>
            <person name="Sproer C."/>
            <person name="Kralova S."/>
            <person name="Sedo O."/>
            <person name="Kristofova L."/>
            <person name="Vrbovska V."/>
            <person name="Fuzik T."/>
            <person name="Petras P."/>
            <person name="Zdrahal Z."/>
            <person name="Ruzickova V."/>
            <person name="Doskar J."/>
            <person name="Pantucek R."/>
        </authorList>
    </citation>
    <scope>NUCLEOTIDE SEQUENCE [LARGE SCALE GENOMIC DNA]</scope>
    <source>
        <strain evidence="2 3">01/688</strain>
    </source>
</reference>
<organism evidence="2 3">
    <name type="scientific">Macrococcus epidermidis</name>
    <dbReference type="NCBI Taxonomy" id="1902580"/>
    <lineage>
        <taxon>Bacteria</taxon>
        <taxon>Bacillati</taxon>
        <taxon>Bacillota</taxon>
        <taxon>Bacilli</taxon>
        <taxon>Bacillales</taxon>
        <taxon>Staphylococcaceae</taxon>
        <taxon>Macrococcus</taxon>
    </lineage>
</organism>
<evidence type="ECO:0000313" key="3">
    <source>
        <dbReference type="Proteomes" id="UP000249808"/>
    </source>
</evidence>
<feature type="domain" description="PRTase-CE" evidence="1">
    <location>
        <begin position="46"/>
        <end position="299"/>
    </location>
</feature>
<dbReference type="Pfam" id="PF24390">
    <property type="entry name" value="PRTase-CE"/>
    <property type="match status" value="1"/>
</dbReference>
<sequence length="424" mass="50171">MEKSEEFNVIIKNFYERNNIRDNIEDDYLQNFRNKFGKFLSQEGLKENDEIKQEILSIISNDYSYYSEEYTVKYLSKLYSKLIEHLEGNELTINDCHFSVILNKDPEVYNSSDVLTSLFMSINNIPNNLCKSFSRAVNYYYSDEPVDINIEKQLYIDFENILGEKTYLILIDDYSGTGKSINDFLNAIQKYIKNLYIEILIFCAHITEEAKVEIENNLKDNGIEFSILYINKTGKYFKNKEELEKKFVTFERKVVESGKKNTLGFKKTQSLITNYRNTPNNTISLFWYESINWKPLFKRNSKNSNIKWVDKVNEIKWFVSSKIVNEKERDYIIVLLFLKNNTMKSDYFEMAIKKIIKYNKNILQECLENKYLTTNNGVYYITELGLRLLENNQLNDVSLKTILDEYKAEGLHLQKNKKLNGPLI</sequence>
<dbReference type="InterPro" id="IPR056920">
    <property type="entry name" value="PRTase-CE"/>
</dbReference>
<evidence type="ECO:0000259" key="1">
    <source>
        <dbReference type="Pfam" id="PF24390"/>
    </source>
</evidence>
<proteinExistence type="predicted"/>
<gene>
    <name evidence="2" type="ORF">BHU61_10595</name>
</gene>
<dbReference type="EMBL" id="PZJH01000006">
    <property type="protein sequence ID" value="RAK43989.1"/>
    <property type="molecule type" value="Genomic_DNA"/>
</dbReference>
<accession>A0A327ZNV5</accession>
<name>A0A327ZNV5_9STAP</name>
<comment type="caution">
    <text evidence="2">The sequence shown here is derived from an EMBL/GenBank/DDBJ whole genome shotgun (WGS) entry which is preliminary data.</text>
</comment>
<keyword evidence="3" id="KW-1185">Reference proteome</keyword>
<dbReference type="RefSeq" id="WP_111716774.1">
    <property type="nucleotide sequence ID" value="NZ_JBHSSR010000016.1"/>
</dbReference>
<dbReference type="AlphaFoldDB" id="A0A327ZNV5"/>
<evidence type="ECO:0000313" key="2">
    <source>
        <dbReference type="EMBL" id="RAK43989.1"/>
    </source>
</evidence>
<protein>
    <recommendedName>
        <fullName evidence="1">PRTase-CE domain-containing protein</fullName>
    </recommendedName>
</protein>